<dbReference type="EMBL" id="WMQE01000021">
    <property type="protein sequence ID" value="MTK21712.1"/>
    <property type="molecule type" value="Genomic_DNA"/>
</dbReference>
<feature type="transmembrane region" description="Helical" evidence="7">
    <location>
        <begin position="89"/>
        <end position="115"/>
    </location>
</feature>
<comment type="subcellular location">
    <subcellularLocation>
        <location evidence="1 7">Cell membrane</location>
        <topology evidence="1 7">Multi-pass membrane protein</topology>
    </subcellularLocation>
</comment>
<accession>A0A173SK23</accession>
<proteinExistence type="inferred from homology"/>
<dbReference type="GO" id="GO:0005886">
    <property type="term" value="C:plasma membrane"/>
    <property type="evidence" value="ECO:0007669"/>
    <property type="project" value="UniProtKB-SubCell"/>
</dbReference>
<dbReference type="SUPFAM" id="SSF161098">
    <property type="entry name" value="MetI-like"/>
    <property type="match status" value="1"/>
</dbReference>
<dbReference type="Proteomes" id="UP000487649">
    <property type="component" value="Unassembled WGS sequence"/>
</dbReference>
<dbReference type="CDD" id="cd06261">
    <property type="entry name" value="TM_PBP2"/>
    <property type="match status" value="1"/>
</dbReference>
<keyword evidence="4 7" id="KW-0812">Transmembrane</keyword>
<dbReference type="Gene3D" id="1.10.3720.10">
    <property type="entry name" value="MetI-like"/>
    <property type="match status" value="1"/>
</dbReference>
<feature type="transmembrane region" description="Helical" evidence="7">
    <location>
        <begin position="127"/>
        <end position="147"/>
    </location>
</feature>
<dbReference type="GO" id="GO:0055085">
    <property type="term" value="P:transmembrane transport"/>
    <property type="evidence" value="ECO:0007669"/>
    <property type="project" value="InterPro"/>
</dbReference>
<dbReference type="AlphaFoldDB" id="A0A173SK23"/>
<evidence type="ECO:0000313" key="10">
    <source>
        <dbReference type="Proteomes" id="UP000487649"/>
    </source>
</evidence>
<name>A0A173SK23_9FIRM</name>
<feature type="compositionally biased region" description="Polar residues" evidence="8">
    <location>
        <begin position="1"/>
        <end position="17"/>
    </location>
</feature>
<dbReference type="InterPro" id="IPR035906">
    <property type="entry name" value="MetI-like_sf"/>
</dbReference>
<dbReference type="InterPro" id="IPR051393">
    <property type="entry name" value="ABC_transporter_permease"/>
</dbReference>
<sequence length="314" mass="35519">MASISQKPLMPSVSQTKNQKRTLSPKMRETIVGYLFLLPALIFFGIFVLFPIIQGIYISFYDYTMSTFNFIGLQNYIDLMSDQVFTKSLWNTVLLVIGTVPFIIVFSIFVSNAIYERSAFTRSFFRGVFYLPVVTGIVSVTVVWQWIFHPLHGILNYLLQNMGVIDSPISWLGDARFALISVMVVLLTTSVGQPIILYVASLGNIPKDYSEAAQIDGANNWQIFRHIKWPLLMPTTLYIVVISTINSFQCFSLIQLLTAGGPNYSTSTVMYLVYERSFVLNKYGYASAMGVILAIVIGVFSIIQYKFFGKDVEY</sequence>
<dbReference type="SUPFAM" id="SSF160964">
    <property type="entry name" value="MalF N-terminal region-like"/>
    <property type="match status" value="1"/>
</dbReference>
<dbReference type="OrthoDB" id="9786413at2"/>
<evidence type="ECO:0000256" key="4">
    <source>
        <dbReference type="ARBA" id="ARBA00022692"/>
    </source>
</evidence>
<feature type="region of interest" description="Disordered" evidence="8">
    <location>
        <begin position="1"/>
        <end position="21"/>
    </location>
</feature>
<keyword evidence="3" id="KW-1003">Cell membrane</keyword>
<evidence type="ECO:0000256" key="1">
    <source>
        <dbReference type="ARBA" id="ARBA00004651"/>
    </source>
</evidence>
<feature type="transmembrane region" description="Helical" evidence="7">
    <location>
        <begin position="31"/>
        <end position="60"/>
    </location>
</feature>
<evidence type="ECO:0000256" key="6">
    <source>
        <dbReference type="ARBA" id="ARBA00023136"/>
    </source>
</evidence>
<evidence type="ECO:0000256" key="5">
    <source>
        <dbReference type="ARBA" id="ARBA00022989"/>
    </source>
</evidence>
<dbReference type="RefSeq" id="WP_006785607.1">
    <property type="nucleotide sequence ID" value="NZ_JADMNR010000001.1"/>
</dbReference>
<feature type="transmembrane region" description="Helical" evidence="7">
    <location>
        <begin position="235"/>
        <end position="257"/>
    </location>
</feature>
<evidence type="ECO:0000256" key="3">
    <source>
        <dbReference type="ARBA" id="ARBA00022475"/>
    </source>
</evidence>
<dbReference type="PANTHER" id="PTHR30193">
    <property type="entry name" value="ABC TRANSPORTER PERMEASE PROTEIN"/>
    <property type="match status" value="1"/>
</dbReference>
<feature type="transmembrane region" description="Helical" evidence="7">
    <location>
        <begin position="177"/>
        <end position="200"/>
    </location>
</feature>
<dbReference type="PANTHER" id="PTHR30193:SF37">
    <property type="entry name" value="INNER MEMBRANE ABC TRANSPORTER PERMEASE PROTEIN YCJO"/>
    <property type="match status" value="1"/>
</dbReference>
<evidence type="ECO:0000256" key="8">
    <source>
        <dbReference type="SAM" id="MobiDB-lite"/>
    </source>
</evidence>
<evidence type="ECO:0000256" key="2">
    <source>
        <dbReference type="ARBA" id="ARBA00022448"/>
    </source>
</evidence>
<protein>
    <submittedName>
        <fullName evidence="9">ABC transporter permease subunit</fullName>
    </submittedName>
</protein>
<evidence type="ECO:0000256" key="7">
    <source>
        <dbReference type="RuleBase" id="RU363032"/>
    </source>
</evidence>
<organism evidence="9 10">
    <name type="scientific">Turicibacter sanguinis</name>
    <dbReference type="NCBI Taxonomy" id="154288"/>
    <lineage>
        <taxon>Bacteria</taxon>
        <taxon>Bacillati</taxon>
        <taxon>Bacillota</taxon>
        <taxon>Erysipelotrichia</taxon>
        <taxon>Erysipelotrichales</taxon>
        <taxon>Turicibacteraceae</taxon>
        <taxon>Turicibacter</taxon>
    </lineage>
</organism>
<keyword evidence="6 7" id="KW-0472">Membrane</keyword>
<comment type="caution">
    <text evidence="9">The sequence shown here is derived from an EMBL/GenBank/DDBJ whole genome shotgun (WGS) entry which is preliminary data.</text>
</comment>
<feature type="transmembrane region" description="Helical" evidence="7">
    <location>
        <begin position="283"/>
        <end position="303"/>
    </location>
</feature>
<gene>
    <name evidence="9" type="ORF">GMA92_09800</name>
</gene>
<keyword evidence="5 7" id="KW-1133">Transmembrane helix</keyword>
<dbReference type="PROSITE" id="PS50928">
    <property type="entry name" value="ABC_TM1"/>
    <property type="match status" value="1"/>
</dbReference>
<dbReference type="Pfam" id="PF00528">
    <property type="entry name" value="BPD_transp_1"/>
    <property type="match status" value="1"/>
</dbReference>
<dbReference type="InterPro" id="IPR000515">
    <property type="entry name" value="MetI-like"/>
</dbReference>
<comment type="similarity">
    <text evidence="7">Belongs to the binding-protein-dependent transport system permease family.</text>
</comment>
<evidence type="ECO:0000313" key="9">
    <source>
        <dbReference type="EMBL" id="MTK21712.1"/>
    </source>
</evidence>
<keyword evidence="2 7" id="KW-0813">Transport</keyword>
<reference evidence="9 10" key="1">
    <citation type="journal article" date="2019" name="Nat. Med.">
        <title>A library of human gut bacterial isolates paired with longitudinal multiomics data enables mechanistic microbiome research.</title>
        <authorList>
            <person name="Poyet M."/>
            <person name="Groussin M."/>
            <person name="Gibbons S.M."/>
            <person name="Avila-Pacheco J."/>
            <person name="Jiang X."/>
            <person name="Kearney S.M."/>
            <person name="Perrotta A.R."/>
            <person name="Berdy B."/>
            <person name="Zhao S."/>
            <person name="Lieberman T.D."/>
            <person name="Swanson P.K."/>
            <person name="Smith M."/>
            <person name="Roesemann S."/>
            <person name="Alexander J.E."/>
            <person name="Rich S.A."/>
            <person name="Livny J."/>
            <person name="Vlamakis H."/>
            <person name="Clish C."/>
            <person name="Bullock K."/>
            <person name="Deik A."/>
            <person name="Scott J."/>
            <person name="Pierce K.A."/>
            <person name="Xavier R.J."/>
            <person name="Alm E.J."/>
        </authorList>
    </citation>
    <scope>NUCLEOTIDE SEQUENCE [LARGE SCALE GENOMIC DNA]</scope>
    <source>
        <strain evidence="9 10">BIOML-A198</strain>
    </source>
</reference>